<gene>
    <name evidence="1" type="ORF">SAMN05421505_102319</name>
</gene>
<dbReference type="SUPFAM" id="SSF56112">
    <property type="entry name" value="Protein kinase-like (PK-like)"/>
    <property type="match status" value="1"/>
</dbReference>
<sequence>MDDVRVPEFMELIRPHTGDVTDVRPAAGGYNSATTVLVECDKGQFFVKAVPNRPGGRRDSLIREALINPFAVPLSPAVRWQVEDNAWIALGFEAVEGRPADFAPDSPDLPAVVGILNRIGALPLPEVVEGWPETRWDRFADLGAAALFQGRALLYTDINPGNLLIGRRDAWAVDWSWPTRGAAWIDPACLVVQLVAAGHNARSAESWAAGCASWEKADRKAVDAFAVATARMYRRAADRRPGAEWLVEMSEAAMRWADHRGVAVVG</sequence>
<proteinExistence type="predicted"/>
<dbReference type="STRING" id="504805.SAMN05421505_102319"/>
<keyword evidence="2" id="KW-1185">Reference proteome</keyword>
<evidence type="ECO:0000313" key="2">
    <source>
        <dbReference type="Proteomes" id="UP000198923"/>
    </source>
</evidence>
<organism evidence="1 2">
    <name type="scientific">Sinosporangium album</name>
    <dbReference type="NCBI Taxonomy" id="504805"/>
    <lineage>
        <taxon>Bacteria</taxon>
        <taxon>Bacillati</taxon>
        <taxon>Actinomycetota</taxon>
        <taxon>Actinomycetes</taxon>
        <taxon>Streptosporangiales</taxon>
        <taxon>Streptosporangiaceae</taxon>
        <taxon>Sinosporangium</taxon>
    </lineage>
</organism>
<evidence type="ECO:0000313" key="1">
    <source>
        <dbReference type="EMBL" id="SDG22738.1"/>
    </source>
</evidence>
<dbReference type="EMBL" id="FNCN01000002">
    <property type="protein sequence ID" value="SDG22738.1"/>
    <property type="molecule type" value="Genomic_DNA"/>
</dbReference>
<dbReference type="Proteomes" id="UP000198923">
    <property type="component" value="Unassembled WGS sequence"/>
</dbReference>
<protein>
    <recommendedName>
        <fullName evidence="3">Phosphotransferase enzyme family protein</fullName>
    </recommendedName>
</protein>
<name>A0A1G7SIA6_9ACTN</name>
<dbReference type="InterPro" id="IPR011009">
    <property type="entry name" value="Kinase-like_dom_sf"/>
</dbReference>
<dbReference type="AlphaFoldDB" id="A0A1G7SIA6"/>
<evidence type="ECO:0008006" key="3">
    <source>
        <dbReference type="Google" id="ProtNLM"/>
    </source>
</evidence>
<dbReference type="RefSeq" id="WP_245690755.1">
    <property type="nucleotide sequence ID" value="NZ_FNCN01000002.1"/>
</dbReference>
<accession>A0A1G7SIA6</accession>
<reference evidence="1 2" key="1">
    <citation type="submission" date="2016-10" db="EMBL/GenBank/DDBJ databases">
        <authorList>
            <person name="de Groot N.N."/>
        </authorList>
    </citation>
    <scope>NUCLEOTIDE SEQUENCE [LARGE SCALE GENOMIC DNA]</scope>
    <source>
        <strain evidence="1 2">CPCC 201354</strain>
    </source>
</reference>